<keyword evidence="1" id="KW-0472">Membrane</keyword>
<gene>
    <name evidence="2" type="ORF">PMEA_00034161</name>
</gene>
<keyword evidence="1" id="KW-1133">Transmembrane helix</keyword>
<protein>
    <recommendedName>
        <fullName evidence="4">EamA domain-containing protein</fullName>
    </recommendedName>
</protein>
<feature type="transmembrane region" description="Helical" evidence="1">
    <location>
        <begin position="66"/>
        <end position="98"/>
    </location>
</feature>
<evidence type="ECO:0000313" key="2">
    <source>
        <dbReference type="EMBL" id="CAH3162163.1"/>
    </source>
</evidence>
<reference evidence="2 3" key="1">
    <citation type="submission" date="2022-05" db="EMBL/GenBank/DDBJ databases">
        <authorList>
            <consortium name="Genoscope - CEA"/>
            <person name="William W."/>
        </authorList>
    </citation>
    <scope>NUCLEOTIDE SEQUENCE [LARGE SCALE GENOMIC DNA]</scope>
</reference>
<name>A0AAU9XZ53_9CNID</name>
<keyword evidence="1" id="KW-0812">Transmembrane</keyword>
<dbReference type="AlphaFoldDB" id="A0AAU9XZ53"/>
<dbReference type="PANTHER" id="PTHR19346">
    <property type="entry name" value="SUGAR PHOSPHATE TRANSPORTER DOMAIN-CONTAINING PROTEIN"/>
    <property type="match status" value="1"/>
</dbReference>
<accession>A0AAU9XZ53</accession>
<evidence type="ECO:0000313" key="3">
    <source>
        <dbReference type="Proteomes" id="UP001159428"/>
    </source>
</evidence>
<evidence type="ECO:0008006" key="4">
    <source>
        <dbReference type="Google" id="ProtNLM"/>
    </source>
</evidence>
<sequence>MHCGSKVFFKKTVGDAILGQVSLTLSCLGLLTTFLLWPLLVIFQFTECERASLSDLPWEYLCGTRALALVFHSLMIFGITSTSTLFISLGAMISILLNSLMDHVFRDSEFGLLKIIATIFIIIGFLLLLIPLSREKKATK</sequence>
<comment type="caution">
    <text evidence="2">The sequence shown here is derived from an EMBL/GenBank/DDBJ whole genome shotgun (WGS) entry which is preliminary data.</text>
</comment>
<dbReference type="Proteomes" id="UP001159428">
    <property type="component" value="Unassembled WGS sequence"/>
</dbReference>
<dbReference type="InterPro" id="IPR026505">
    <property type="entry name" value="Solute_c_fam_35_mem_F3/F4"/>
</dbReference>
<proteinExistence type="predicted"/>
<evidence type="ECO:0000256" key="1">
    <source>
        <dbReference type="SAM" id="Phobius"/>
    </source>
</evidence>
<feature type="transmembrane region" description="Helical" evidence="1">
    <location>
        <begin position="110"/>
        <end position="130"/>
    </location>
</feature>
<organism evidence="2 3">
    <name type="scientific">Pocillopora meandrina</name>
    <dbReference type="NCBI Taxonomy" id="46732"/>
    <lineage>
        <taxon>Eukaryota</taxon>
        <taxon>Metazoa</taxon>
        <taxon>Cnidaria</taxon>
        <taxon>Anthozoa</taxon>
        <taxon>Hexacorallia</taxon>
        <taxon>Scleractinia</taxon>
        <taxon>Astrocoeniina</taxon>
        <taxon>Pocilloporidae</taxon>
        <taxon>Pocillopora</taxon>
    </lineage>
</organism>
<dbReference type="PANTHER" id="PTHR19346:SF4">
    <property type="entry name" value="SUGAR PHOSPHATE TRANSPORTER DOMAIN-CONTAINING PROTEIN"/>
    <property type="match status" value="1"/>
</dbReference>
<keyword evidence="3" id="KW-1185">Reference proteome</keyword>
<feature type="transmembrane region" description="Helical" evidence="1">
    <location>
        <begin position="21"/>
        <end position="46"/>
    </location>
</feature>
<dbReference type="PROSITE" id="PS51257">
    <property type="entry name" value="PROKAR_LIPOPROTEIN"/>
    <property type="match status" value="1"/>
</dbReference>
<dbReference type="EMBL" id="CALNXJ010000083">
    <property type="protein sequence ID" value="CAH3162163.1"/>
    <property type="molecule type" value="Genomic_DNA"/>
</dbReference>